<organism evidence="1 2">
    <name type="scientific">Gossypium stocksii</name>
    <dbReference type="NCBI Taxonomy" id="47602"/>
    <lineage>
        <taxon>Eukaryota</taxon>
        <taxon>Viridiplantae</taxon>
        <taxon>Streptophyta</taxon>
        <taxon>Embryophyta</taxon>
        <taxon>Tracheophyta</taxon>
        <taxon>Spermatophyta</taxon>
        <taxon>Magnoliopsida</taxon>
        <taxon>eudicotyledons</taxon>
        <taxon>Gunneridae</taxon>
        <taxon>Pentapetalae</taxon>
        <taxon>rosids</taxon>
        <taxon>malvids</taxon>
        <taxon>Malvales</taxon>
        <taxon>Malvaceae</taxon>
        <taxon>Malvoideae</taxon>
        <taxon>Gossypium</taxon>
    </lineage>
</organism>
<proteinExistence type="predicted"/>
<protein>
    <submittedName>
        <fullName evidence="1">Uncharacterized protein</fullName>
    </submittedName>
</protein>
<dbReference type="EMBL" id="JAIQCV010000007">
    <property type="protein sequence ID" value="KAH1082266.1"/>
    <property type="molecule type" value="Genomic_DNA"/>
</dbReference>
<name>A0A9D4A0R1_9ROSI</name>
<gene>
    <name evidence="1" type="ORF">J1N35_022027</name>
</gene>
<evidence type="ECO:0000313" key="2">
    <source>
        <dbReference type="Proteomes" id="UP000828251"/>
    </source>
</evidence>
<dbReference type="Proteomes" id="UP000828251">
    <property type="component" value="Unassembled WGS sequence"/>
</dbReference>
<dbReference type="AlphaFoldDB" id="A0A9D4A0R1"/>
<comment type="caution">
    <text evidence="1">The sequence shown here is derived from an EMBL/GenBank/DDBJ whole genome shotgun (WGS) entry which is preliminary data.</text>
</comment>
<reference evidence="1 2" key="1">
    <citation type="journal article" date="2021" name="Plant Biotechnol. J.">
        <title>Multi-omics assisted identification of the key and species-specific regulatory components of drought-tolerant mechanisms in Gossypium stocksii.</title>
        <authorList>
            <person name="Yu D."/>
            <person name="Ke L."/>
            <person name="Zhang D."/>
            <person name="Wu Y."/>
            <person name="Sun Y."/>
            <person name="Mei J."/>
            <person name="Sun J."/>
            <person name="Sun Y."/>
        </authorList>
    </citation>
    <scope>NUCLEOTIDE SEQUENCE [LARGE SCALE GENOMIC DNA]</scope>
    <source>
        <strain evidence="2">cv. E1</strain>
        <tissue evidence="1">Leaf</tissue>
    </source>
</reference>
<accession>A0A9D4A0R1</accession>
<keyword evidence="2" id="KW-1185">Reference proteome</keyword>
<sequence>MTLMREKKKGLKLWCKEKDDVIIGLKKVNKMLVGTIKTKNEMIVETDVTLEATEKELHDTKAILKKYER</sequence>
<evidence type="ECO:0000313" key="1">
    <source>
        <dbReference type="EMBL" id="KAH1082266.1"/>
    </source>
</evidence>